<keyword evidence="2" id="KW-0547">Nucleotide-binding</keyword>
<dbReference type="Gene3D" id="1.10.8.60">
    <property type="match status" value="1"/>
</dbReference>
<dbReference type="InterPro" id="IPR004701">
    <property type="entry name" value="PTS_EIIA_man-typ"/>
</dbReference>
<dbReference type="Gene3D" id="3.40.50.510">
    <property type="entry name" value="Phosphotransferase system, mannose-type IIA component"/>
    <property type="match status" value="1"/>
</dbReference>
<dbReference type="SUPFAM" id="SSF63520">
    <property type="entry name" value="PTS-regulatory domain, PRD"/>
    <property type="match status" value="1"/>
</dbReference>
<evidence type="ECO:0000256" key="3">
    <source>
        <dbReference type="ARBA" id="ARBA00022840"/>
    </source>
</evidence>
<evidence type="ECO:0000259" key="4">
    <source>
        <dbReference type="PROSITE" id="PS50045"/>
    </source>
</evidence>
<proteinExistence type="predicted"/>
<evidence type="ECO:0000256" key="1">
    <source>
        <dbReference type="ARBA" id="ARBA00022679"/>
    </source>
</evidence>
<dbReference type="PROSITE" id="PS00675">
    <property type="entry name" value="SIGMA54_INTERACT_1"/>
    <property type="match status" value="1"/>
</dbReference>
<dbReference type="InterPro" id="IPR002078">
    <property type="entry name" value="Sigma_54_int"/>
</dbReference>
<dbReference type="InterPro" id="IPR011608">
    <property type="entry name" value="PRD"/>
</dbReference>
<sequence length="930" mass="106027">MTFEGVCGLTNCLNIEVNMLKDEILRYLDAKTKTIDLKELNADLTAGGVAKALNAKRNTVSLYLNQLTKEHKLVKIETRPVHFIHKAEFERNNFRLKNNIYQSVAKIEQENNNKDVLKRLTQINPSLKESVERVRAAVLYPNGGLPLLITGESGTGKSYLVSLINQFCRTQKLIKPNAPFITVNCAQYADNPELLTSNLFGYKKGAFTGADFDHDGAFVEADGGVLFLDEVHRLGSKGQEKLFTYLDQGIVYPVGETQKGKKVDVRLCFATTADLDTNFLTTFMRRIPVKITLPPLRQRSREERQNLVFTLFKNEQKKIGKTLNVSSQVLKMLANYEPTGNIGDLKNAIKLTIARANAENKNEKEISITASFLPDEVLSNSKIDTYHSQSNSIVINDDTELEDLIARNTPEKQVFLKSLKRILSTYVQSNHDLHQCESKLKQVVYQLFDTLLFEKDNSKQIPFLSYVIESVKRLFDQLKNAYQLKISGNAIYAVSYYLFERQKIRLDNTELKDMQDLSDLNKDVQQRYSDVYQYVNRLITLIKDNLDIDLNEIDYVLLTIYLNKLEIITKTGLIKAIVIAHGYATAGSIVNVVNRLLNTHTLDAFDMPINVSTQQIANQIIDYSENNDISHGLIILVDMGSLKEIEKLFPRQINAPILLMNNVSTPLALEVGESVLKKRSFREISENARKISHLDIKLTYPERNKVKAILTTCYSGIGTATHVARLLERCLPPTKKIKIIPYDFQALQDTHKVQVIKRMYDVVGIIGTEDPQIEGIDFILLEKILSDKGTEKFKEWLAGSFSNDEISGISNNLVKNFSLEQTINMVTILDPSKVIENITIFIQELERKFSFSLSNQKKFTLYVHVSYLIERLIRKEENNLNPEFEEQFAKEHGQELEKINSAFGVIKDNYSVKIPRSELIYVDQIIFNRQ</sequence>
<gene>
    <name evidence="7" type="ORF">DKL58_07530</name>
</gene>
<keyword evidence="1" id="KW-0808">Transferase</keyword>
<keyword evidence="8" id="KW-1185">Reference proteome</keyword>
<evidence type="ECO:0000259" key="6">
    <source>
        <dbReference type="PROSITE" id="PS51372"/>
    </source>
</evidence>
<dbReference type="InterPro" id="IPR025662">
    <property type="entry name" value="Sigma_54_int_dom_ATP-bd_1"/>
</dbReference>
<dbReference type="CDD" id="cd00009">
    <property type="entry name" value="AAA"/>
    <property type="match status" value="1"/>
</dbReference>
<protein>
    <submittedName>
        <fullName evidence="7">Transcription antiterminator BglG</fullName>
    </submittedName>
</protein>
<evidence type="ECO:0000313" key="8">
    <source>
        <dbReference type="Proteomes" id="UP000246036"/>
    </source>
</evidence>
<evidence type="ECO:0000313" key="7">
    <source>
        <dbReference type="EMBL" id="AWM75834.1"/>
    </source>
</evidence>
<dbReference type="EMBL" id="CP029477">
    <property type="protein sequence ID" value="AWM75834.1"/>
    <property type="molecule type" value="Genomic_DNA"/>
</dbReference>
<dbReference type="InterPro" id="IPR027417">
    <property type="entry name" value="P-loop_NTPase"/>
</dbReference>
<organism evidence="7 8">
    <name type="scientific">Lactobacillus kullabergensis</name>
    <dbReference type="NCBI Taxonomy" id="1218493"/>
    <lineage>
        <taxon>Bacteria</taxon>
        <taxon>Bacillati</taxon>
        <taxon>Bacillota</taxon>
        <taxon>Bacilli</taxon>
        <taxon>Lactobacillales</taxon>
        <taxon>Lactobacillaceae</taxon>
        <taxon>Lactobacillus</taxon>
    </lineage>
</organism>
<dbReference type="PROSITE" id="PS51372">
    <property type="entry name" value="PRD_2"/>
    <property type="match status" value="1"/>
</dbReference>
<dbReference type="SUPFAM" id="SSF53062">
    <property type="entry name" value="PTS system fructose IIA component-like"/>
    <property type="match status" value="1"/>
</dbReference>
<reference evidence="7 8" key="1">
    <citation type="submission" date="2018-05" db="EMBL/GenBank/DDBJ databases">
        <title>Reference genomes for bee gut microbiota database.</title>
        <authorList>
            <person name="Ellegaard K.M."/>
        </authorList>
    </citation>
    <scope>NUCLEOTIDE SEQUENCE [LARGE SCALE GENOMIC DNA]</scope>
    <source>
        <strain evidence="7 8">ESL0186</strain>
    </source>
</reference>
<dbReference type="SMART" id="SM00382">
    <property type="entry name" value="AAA"/>
    <property type="match status" value="1"/>
</dbReference>
<dbReference type="Pfam" id="PF00874">
    <property type="entry name" value="PRD"/>
    <property type="match status" value="1"/>
</dbReference>
<keyword evidence="3" id="KW-0067">ATP-binding</keyword>
<accession>A0ABM6W1S8</accession>
<evidence type="ECO:0000256" key="2">
    <source>
        <dbReference type="ARBA" id="ARBA00022741"/>
    </source>
</evidence>
<dbReference type="Gene3D" id="3.40.50.300">
    <property type="entry name" value="P-loop containing nucleotide triphosphate hydrolases"/>
    <property type="match status" value="1"/>
</dbReference>
<dbReference type="SUPFAM" id="SSF52540">
    <property type="entry name" value="P-loop containing nucleoside triphosphate hydrolases"/>
    <property type="match status" value="1"/>
</dbReference>
<dbReference type="InterPro" id="IPR036634">
    <property type="entry name" value="PRD_sf"/>
</dbReference>
<evidence type="ECO:0000259" key="5">
    <source>
        <dbReference type="PROSITE" id="PS51096"/>
    </source>
</evidence>
<dbReference type="InterPro" id="IPR036662">
    <property type="entry name" value="PTS_EIIA_man-typ_sf"/>
</dbReference>
<dbReference type="PANTHER" id="PTHR32071">
    <property type="entry name" value="TRANSCRIPTIONAL REGULATORY PROTEIN"/>
    <property type="match status" value="1"/>
</dbReference>
<dbReference type="Pfam" id="PF00158">
    <property type="entry name" value="Sigma54_activat"/>
    <property type="match status" value="1"/>
</dbReference>
<dbReference type="InterPro" id="IPR003593">
    <property type="entry name" value="AAA+_ATPase"/>
</dbReference>
<feature type="domain" description="Sigma-54 factor interaction" evidence="4">
    <location>
        <begin position="120"/>
        <end position="354"/>
    </location>
</feature>
<feature type="domain" description="PTS EIIA type-4" evidence="5">
    <location>
        <begin position="573"/>
        <end position="696"/>
    </location>
</feature>
<feature type="domain" description="PRD" evidence="6">
    <location>
        <begin position="829"/>
        <end position="930"/>
    </location>
</feature>
<dbReference type="Gene3D" id="1.10.1790.10">
    <property type="entry name" value="PRD domain"/>
    <property type="match status" value="1"/>
</dbReference>
<dbReference type="PROSITE" id="PS51096">
    <property type="entry name" value="PTS_EIIA_TYPE_4"/>
    <property type="match status" value="1"/>
</dbReference>
<dbReference type="Proteomes" id="UP000246036">
    <property type="component" value="Chromosome"/>
</dbReference>
<dbReference type="PROSITE" id="PS50045">
    <property type="entry name" value="SIGMA54_INTERACT_4"/>
    <property type="match status" value="1"/>
</dbReference>
<name>A0ABM6W1S8_9LACO</name>
<dbReference type="PANTHER" id="PTHR32071:SF38">
    <property type="entry name" value="PSP OPERON TRANSCRIPTIONAL ACTIVATOR"/>
    <property type="match status" value="1"/>
</dbReference>